<dbReference type="Pfam" id="PF13966">
    <property type="entry name" value="zf-RVT"/>
    <property type="match status" value="1"/>
</dbReference>
<dbReference type="InterPro" id="IPR026960">
    <property type="entry name" value="RVT-Znf"/>
</dbReference>
<evidence type="ECO:0000313" key="2">
    <source>
        <dbReference type="EMBL" id="PNX92795.1"/>
    </source>
</evidence>
<accession>A0A2K3MPR3</accession>
<organism evidence="2 3">
    <name type="scientific">Trifolium pratense</name>
    <name type="common">Red clover</name>
    <dbReference type="NCBI Taxonomy" id="57577"/>
    <lineage>
        <taxon>Eukaryota</taxon>
        <taxon>Viridiplantae</taxon>
        <taxon>Streptophyta</taxon>
        <taxon>Embryophyta</taxon>
        <taxon>Tracheophyta</taxon>
        <taxon>Spermatophyta</taxon>
        <taxon>Magnoliopsida</taxon>
        <taxon>eudicotyledons</taxon>
        <taxon>Gunneridae</taxon>
        <taxon>Pentapetalae</taxon>
        <taxon>rosids</taxon>
        <taxon>fabids</taxon>
        <taxon>Fabales</taxon>
        <taxon>Fabaceae</taxon>
        <taxon>Papilionoideae</taxon>
        <taxon>50 kb inversion clade</taxon>
        <taxon>NPAAA clade</taxon>
        <taxon>Hologalegina</taxon>
        <taxon>IRL clade</taxon>
        <taxon>Trifolieae</taxon>
        <taxon>Trifolium</taxon>
    </lineage>
</organism>
<feature type="domain" description="Reverse transcriptase zinc-binding" evidence="1">
    <location>
        <begin position="124"/>
        <end position="212"/>
    </location>
</feature>
<dbReference type="PANTHER" id="PTHR46890:SF48">
    <property type="entry name" value="RNA-DIRECTED DNA POLYMERASE"/>
    <property type="match status" value="1"/>
</dbReference>
<dbReference type="PANTHER" id="PTHR46890">
    <property type="entry name" value="NON-LTR RETROLELEMENT REVERSE TRANSCRIPTASE-LIKE PROTEIN-RELATED"/>
    <property type="match status" value="1"/>
</dbReference>
<dbReference type="InterPro" id="IPR052343">
    <property type="entry name" value="Retrotransposon-Effector_Assoc"/>
</dbReference>
<dbReference type="AlphaFoldDB" id="A0A2K3MPR3"/>
<evidence type="ECO:0000259" key="1">
    <source>
        <dbReference type="Pfam" id="PF13966"/>
    </source>
</evidence>
<feature type="non-terminal residue" evidence="2">
    <location>
        <position position="212"/>
    </location>
</feature>
<reference evidence="2 3" key="1">
    <citation type="journal article" date="2014" name="Am. J. Bot.">
        <title>Genome assembly and annotation for red clover (Trifolium pratense; Fabaceae).</title>
        <authorList>
            <person name="Istvanek J."/>
            <person name="Jaros M."/>
            <person name="Krenek A."/>
            <person name="Repkova J."/>
        </authorList>
    </citation>
    <scope>NUCLEOTIDE SEQUENCE [LARGE SCALE GENOMIC DNA]</scope>
    <source>
        <strain evidence="3">cv. Tatra</strain>
        <tissue evidence="2">Young leaves</tissue>
    </source>
</reference>
<sequence>MMSKMGFAEGWSKWMEACIFNSSMSVLLNGSPTEDFQVGKGLRQGDPLSPFLFFIAAEGLTGLMHKAVELGKFKEGWSWILFQEGYLTGNDAYDAAELLSLLNDYHPFDRKDNWRWIPEVSGQFSVRSTYQFLQQGTMMEDFCPNTIAALKKLWKNDLPSKVSIFGWRLLLDKLPTRAALQRKRIISNPHDLCFRSMEDASHIFLSCSFAQQ</sequence>
<dbReference type="Proteomes" id="UP000236291">
    <property type="component" value="Unassembled WGS sequence"/>
</dbReference>
<comment type="caution">
    <text evidence="2">The sequence shown here is derived from an EMBL/GenBank/DDBJ whole genome shotgun (WGS) entry which is preliminary data.</text>
</comment>
<gene>
    <name evidence="2" type="ORF">L195_g015936</name>
</gene>
<name>A0A2K3MPR3_TRIPR</name>
<reference evidence="2 3" key="2">
    <citation type="journal article" date="2017" name="Front. Plant Sci.">
        <title>Gene Classification and Mining of Molecular Markers Useful in Red Clover (Trifolium pratense) Breeding.</title>
        <authorList>
            <person name="Istvanek J."/>
            <person name="Dluhosova J."/>
            <person name="Dluhos P."/>
            <person name="Patkova L."/>
            <person name="Nedelnik J."/>
            <person name="Repkova J."/>
        </authorList>
    </citation>
    <scope>NUCLEOTIDE SEQUENCE [LARGE SCALE GENOMIC DNA]</scope>
    <source>
        <strain evidence="3">cv. Tatra</strain>
        <tissue evidence="2">Young leaves</tissue>
    </source>
</reference>
<dbReference type="STRING" id="57577.A0A2K3MPR3"/>
<protein>
    <submittedName>
        <fullName evidence="2">Ribonuclease H</fullName>
    </submittedName>
</protein>
<proteinExistence type="predicted"/>
<dbReference type="EMBL" id="ASHM01010916">
    <property type="protein sequence ID" value="PNX92795.1"/>
    <property type="molecule type" value="Genomic_DNA"/>
</dbReference>
<evidence type="ECO:0000313" key="3">
    <source>
        <dbReference type="Proteomes" id="UP000236291"/>
    </source>
</evidence>